<dbReference type="InterPro" id="IPR000917">
    <property type="entry name" value="Sulfatase_N"/>
</dbReference>
<comment type="caution">
    <text evidence="5">The sequence shown here is derived from an EMBL/GenBank/DDBJ whole genome shotgun (WGS) entry which is preliminary data.</text>
</comment>
<protein>
    <submittedName>
        <fullName evidence="5">Sulfatase</fullName>
    </submittedName>
</protein>
<evidence type="ECO:0000313" key="5">
    <source>
        <dbReference type="EMBL" id="PQO44886.1"/>
    </source>
</evidence>
<evidence type="ECO:0000313" key="6">
    <source>
        <dbReference type="Proteomes" id="UP000237819"/>
    </source>
</evidence>
<dbReference type="RefSeq" id="WP_105336728.1">
    <property type="nucleotide sequence ID" value="NZ_PUHZ01000017.1"/>
</dbReference>
<feature type="domain" description="Sulfatase N-terminal" evidence="3">
    <location>
        <begin position="29"/>
        <end position="341"/>
    </location>
</feature>
<feature type="signal peptide" evidence="2">
    <location>
        <begin position="1"/>
        <end position="23"/>
    </location>
</feature>
<dbReference type="PANTHER" id="PTHR43751:SF1">
    <property type="entry name" value="SULFATASE ATSG-RELATED"/>
    <property type="match status" value="1"/>
</dbReference>
<keyword evidence="2" id="KW-0732">Signal</keyword>
<gene>
    <name evidence="5" type="ORF">C5Y93_17500</name>
</gene>
<dbReference type="Pfam" id="PF00884">
    <property type="entry name" value="Sulfatase"/>
    <property type="match status" value="1"/>
</dbReference>
<organism evidence="5 6">
    <name type="scientific">Blastopirellula marina</name>
    <dbReference type="NCBI Taxonomy" id="124"/>
    <lineage>
        <taxon>Bacteria</taxon>
        <taxon>Pseudomonadati</taxon>
        <taxon>Planctomycetota</taxon>
        <taxon>Planctomycetia</taxon>
        <taxon>Pirellulales</taxon>
        <taxon>Pirellulaceae</taxon>
        <taxon>Blastopirellula</taxon>
    </lineage>
</organism>
<dbReference type="EMBL" id="PUHZ01000017">
    <property type="protein sequence ID" value="PQO44886.1"/>
    <property type="molecule type" value="Genomic_DNA"/>
</dbReference>
<evidence type="ECO:0000259" key="4">
    <source>
        <dbReference type="Pfam" id="PF16347"/>
    </source>
</evidence>
<evidence type="ECO:0000259" key="3">
    <source>
        <dbReference type="Pfam" id="PF00884"/>
    </source>
</evidence>
<dbReference type="InterPro" id="IPR032506">
    <property type="entry name" value="SGSH_C"/>
</dbReference>
<dbReference type="OrthoDB" id="9762324at2"/>
<dbReference type="InterPro" id="IPR017850">
    <property type="entry name" value="Alkaline_phosphatase_core_sf"/>
</dbReference>
<dbReference type="CDD" id="cd16027">
    <property type="entry name" value="SGSH"/>
    <property type="match status" value="1"/>
</dbReference>
<accession>A0A2S8GKC7</accession>
<dbReference type="PANTHER" id="PTHR43751">
    <property type="entry name" value="SULFATASE"/>
    <property type="match status" value="1"/>
</dbReference>
<feature type="chain" id="PRO_5015723853" evidence="2">
    <location>
        <begin position="24"/>
        <end position="548"/>
    </location>
</feature>
<dbReference type="InterPro" id="IPR052701">
    <property type="entry name" value="GAG_Ulvan_Degrading_Sulfatases"/>
</dbReference>
<dbReference type="Pfam" id="PF16347">
    <property type="entry name" value="SGSH_C"/>
    <property type="match status" value="1"/>
</dbReference>
<feature type="domain" description="N-sulphoglucosamine sulphohydrolase C-terminal" evidence="4">
    <location>
        <begin position="468"/>
        <end position="508"/>
    </location>
</feature>
<reference evidence="5 6" key="1">
    <citation type="submission" date="2018-02" db="EMBL/GenBank/DDBJ databases">
        <title>Comparative genomes isolates from brazilian mangrove.</title>
        <authorList>
            <person name="Araujo J.E."/>
            <person name="Taketani R.G."/>
            <person name="Silva M.C.P."/>
            <person name="Loureco M.V."/>
            <person name="Andreote F.D."/>
        </authorList>
    </citation>
    <scope>NUCLEOTIDE SEQUENCE [LARGE SCALE GENOMIC DNA]</scope>
    <source>
        <strain evidence="5 6">Nap-Phe MGV</strain>
    </source>
</reference>
<feature type="region of interest" description="Disordered" evidence="1">
    <location>
        <begin position="512"/>
        <end position="548"/>
    </location>
</feature>
<dbReference type="SUPFAM" id="SSF53649">
    <property type="entry name" value="Alkaline phosphatase-like"/>
    <property type="match status" value="1"/>
</dbReference>
<dbReference type="Gene3D" id="3.40.720.10">
    <property type="entry name" value="Alkaline Phosphatase, subunit A"/>
    <property type="match status" value="1"/>
</dbReference>
<sequence length="548" mass="60134">MLRLVILSVVAFGLAASPAPLSAAETKRPNILFAFADDWGKQAGIYGELAPGGINDVAVTPNFDAIARQGVLFKNAFVNAPSCTPCRSSLLSGQYFWRTGRGAILRGAVWDPTIPSYPLLLSDAGYHIGQTYKVWSPGTPVDAPYGGKKYAYEKAGGAFNQFSQRATALVAKGKSVEEAKQELYDQVRGNFQAFLQARDEGKPFCYWFGPTNVHRKWIAGSGKQLWDIDPDDLEGTMPAFLPDVPVVRQDVADYLGEVQAFDTGLGVLLEELKQAGELENTLIVISGDHGPPGFPEGKCNLYDFGTHVALAIAGPGVKGGRVVDDFTILPDLAPTFLEAAGEPVPEVMTAKSLWPVLSSDKEGLVDPSRTAAFTGRERHVEMARPGNKPYPMRGIQTADYQLIINFRPDRWPLGAPYNLDGDNPPTKDELTNQTVVTFPDDDAGPTKAYVVLHRDDPQVKPIFERNYGKRPRIELYDLKQDPDQMTNVAGQPEYAQIQAELKKRLMEELKSSGDPRVIDDGKYFESPPLAGSLPDDVPKPNRQRKNKR</sequence>
<feature type="compositionally biased region" description="Basic and acidic residues" evidence="1">
    <location>
        <begin position="512"/>
        <end position="523"/>
    </location>
</feature>
<evidence type="ECO:0000256" key="1">
    <source>
        <dbReference type="SAM" id="MobiDB-lite"/>
    </source>
</evidence>
<dbReference type="Proteomes" id="UP000237819">
    <property type="component" value="Unassembled WGS sequence"/>
</dbReference>
<dbReference type="AlphaFoldDB" id="A0A2S8GKC7"/>
<proteinExistence type="predicted"/>
<name>A0A2S8GKC7_9BACT</name>
<evidence type="ECO:0000256" key="2">
    <source>
        <dbReference type="SAM" id="SignalP"/>
    </source>
</evidence>